<dbReference type="GeneID" id="111109256"/>
<dbReference type="AlphaFoldDB" id="A0A8B8BDH4"/>
<dbReference type="Proteomes" id="UP000694844">
    <property type="component" value="Chromosome 8"/>
</dbReference>
<feature type="coiled-coil region" evidence="1">
    <location>
        <begin position="87"/>
        <end position="156"/>
    </location>
</feature>
<dbReference type="OrthoDB" id="10018316at2759"/>
<reference evidence="3" key="1">
    <citation type="submission" date="2025-08" db="UniProtKB">
        <authorList>
            <consortium name="RefSeq"/>
        </authorList>
    </citation>
    <scope>IDENTIFICATION</scope>
    <source>
        <tissue evidence="3">Whole sample</tissue>
    </source>
</reference>
<proteinExistence type="predicted"/>
<organism evidence="2 3">
    <name type="scientific">Crassostrea virginica</name>
    <name type="common">Eastern oyster</name>
    <dbReference type="NCBI Taxonomy" id="6565"/>
    <lineage>
        <taxon>Eukaryota</taxon>
        <taxon>Metazoa</taxon>
        <taxon>Spiralia</taxon>
        <taxon>Lophotrochozoa</taxon>
        <taxon>Mollusca</taxon>
        <taxon>Bivalvia</taxon>
        <taxon>Autobranchia</taxon>
        <taxon>Pteriomorphia</taxon>
        <taxon>Ostreida</taxon>
        <taxon>Ostreoidea</taxon>
        <taxon>Ostreidae</taxon>
        <taxon>Crassostrea</taxon>
    </lineage>
</organism>
<name>A0A8B8BDH4_CRAVI</name>
<dbReference type="KEGG" id="cvn:111109256"/>
<evidence type="ECO:0000256" key="1">
    <source>
        <dbReference type="SAM" id="Coils"/>
    </source>
</evidence>
<evidence type="ECO:0000313" key="2">
    <source>
        <dbReference type="Proteomes" id="UP000694844"/>
    </source>
</evidence>
<protein>
    <submittedName>
        <fullName evidence="3">Early endosome antigen 1-like</fullName>
    </submittedName>
</protein>
<evidence type="ECO:0000313" key="3">
    <source>
        <dbReference type="RefSeq" id="XP_022301046.1"/>
    </source>
</evidence>
<accession>A0A8B8BDH4</accession>
<gene>
    <name evidence="3" type="primary">LOC111109256</name>
</gene>
<dbReference type="RefSeq" id="XP_022301046.1">
    <property type="nucleotide sequence ID" value="XM_022445338.1"/>
</dbReference>
<dbReference type="Gene3D" id="1.20.5.1000">
    <property type="entry name" value="arf6 gtpase in complex with a specific effector, jip4"/>
    <property type="match status" value="1"/>
</dbReference>
<sequence length="214" mass="25075">MIFYRDGDVLAMRQEIEDLKTSLREERSFTDELKTKLKDLPDDGGTKAIPLTVQERSELEMIRLQLRGSEESRTLLSSEVHHLQSRVADMSSKVDSLTLEKEKLQTNFEKLNSESVVVRARADEVEGQRRAHEDHIMTLKQQVEQKEDQIKNLEIQLNQRPGTEDVLVLKQELISVQRLMDNMTLEKEKEIKDLQQKIRDKQRKSRTIDLHELK</sequence>
<keyword evidence="2" id="KW-1185">Reference proteome</keyword>
<keyword evidence="1" id="KW-0175">Coiled coil</keyword>